<evidence type="ECO:0000313" key="2">
    <source>
        <dbReference type="Proteomes" id="UP000053268"/>
    </source>
</evidence>
<name>A0A0N1IHM0_PAPXU</name>
<keyword evidence="2" id="KW-1185">Reference proteome</keyword>
<organism evidence="1 2">
    <name type="scientific">Papilio xuthus</name>
    <name type="common">Asian swallowtail butterfly</name>
    <dbReference type="NCBI Taxonomy" id="66420"/>
    <lineage>
        <taxon>Eukaryota</taxon>
        <taxon>Metazoa</taxon>
        <taxon>Ecdysozoa</taxon>
        <taxon>Arthropoda</taxon>
        <taxon>Hexapoda</taxon>
        <taxon>Insecta</taxon>
        <taxon>Pterygota</taxon>
        <taxon>Neoptera</taxon>
        <taxon>Endopterygota</taxon>
        <taxon>Lepidoptera</taxon>
        <taxon>Glossata</taxon>
        <taxon>Ditrysia</taxon>
        <taxon>Papilionoidea</taxon>
        <taxon>Papilionidae</taxon>
        <taxon>Papilioninae</taxon>
        <taxon>Papilio</taxon>
    </lineage>
</organism>
<dbReference type="AlphaFoldDB" id="A0A0N1IHM0"/>
<proteinExistence type="predicted"/>
<comment type="caution">
    <text evidence="1">The sequence shown here is derived from an EMBL/GenBank/DDBJ whole genome shotgun (WGS) entry which is preliminary data.</text>
</comment>
<evidence type="ECO:0000313" key="1">
    <source>
        <dbReference type="EMBL" id="KPJ20808.1"/>
    </source>
</evidence>
<dbReference type="Proteomes" id="UP000053268">
    <property type="component" value="Unassembled WGS sequence"/>
</dbReference>
<dbReference type="EMBL" id="LADI01016330">
    <property type="protein sequence ID" value="KPJ20808.1"/>
    <property type="molecule type" value="Genomic_DNA"/>
</dbReference>
<gene>
    <name evidence="1" type="ORF">RR46_00293</name>
</gene>
<protein>
    <submittedName>
        <fullName evidence="1">Uncharacterized protein</fullName>
    </submittedName>
</protein>
<sequence>MVHKGCRAYCLADDDEIMCVRNHNHDAPKFRTRTAEGGIMVG</sequence>
<accession>A0A0N1IHM0</accession>
<reference evidence="1 2" key="1">
    <citation type="journal article" date="2015" name="Nat. Commun.">
        <title>Outbred genome sequencing and CRISPR/Cas9 gene editing in butterflies.</title>
        <authorList>
            <person name="Li X."/>
            <person name="Fan D."/>
            <person name="Zhang W."/>
            <person name="Liu G."/>
            <person name="Zhang L."/>
            <person name="Zhao L."/>
            <person name="Fang X."/>
            <person name="Chen L."/>
            <person name="Dong Y."/>
            <person name="Chen Y."/>
            <person name="Ding Y."/>
            <person name="Zhao R."/>
            <person name="Feng M."/>
            <person name="Zhu Y."/>
            <person name="Feng Y."/>
            <person name="Jiang X."/>
            <person name="Zhu D."/>
            <person name="Xiang H."/>
            <person name="Feng X."/>
            <person name="Li S."/>
            <person name="Wang J."/>
            <person name="Zhang G."/>
            <person name="Kronforst M.R."/>
            <person name="Wang W."/>
        </authorList>
    </citation>
    <scope>NUCLEOTIDE SEQUENCE [LARGE SCALE GENOMIC DNA]</scope>
    <source>
        <strain evidence="1">Ya'a_city_454_Px</strain>
        <tissue evidence="1">Whole body</tissue>
    </source>
</reference>